<dbReference type="PANTHER" id="PTHR43856">
    <property type="entry name" value="CARDIOLIPIN HYDROLASE"/>
    <property type="match status" value="1"/>
</dbReference>
<organism evidence="8 9">
    <name type="scientific">Thermosipho ferrireducens</name>
    <dbReference type="NCBI Taxonomy" id="2571116"/>
    <lineage>
        <taxon>Bacteria</taxon>
        <taxon>Thermotogati</taxon>
        <taxon>Thermotogota</taxon>
        <taxon>Thermotogae</taxon>
        <taxon>Thermotogales</taxon>
        <taxon>Fervidobacteriaceae</taxon>
        <taxon>Thermosipho</taxon>
    </lineage>
</organism>
<dbReference type="InterPro" id="IPR051406">
    <property type="entry name" value="PLD_domain"/>
</dbReference>
<keyword evidence="9" id="KW-1185">Reference proteome</keyword>
<dbReference type="SUPFAM" id="SSF56024">
    <property type="entry name" value="Phospholipase D/nuclease"/>
    <property type="match status" value="2"/>
</dbReference>
<dbReference type="PROSITE" id="PS50035">
    <property type="entry name" value="PLD"/>
    <property type="match status" value="1"/>
</dbReference>
<name>A0ABX7S3Y6_9BACT</name>
<dbReference type="Pfam" id="PF13091">
    <property type="entry name" value="PLDc_2"/>
    <property type="match status" value="2"/>
</dbReference>
<dbReference type="Gene3D" id="3.30.870.10">
    <property type="entry name" value="Endonuclease Chain A"/>
    <property type="match status" value="2"/>
</dbReference>
<sequence>MIRFYTLSICIMLTYLLTAQVYFTEYGPLTNLIVSFIESSKKFLYISSYSISEPDVINAIKSAIKKDVDVKIISEKPVPELGKFVKIDMEKSLHHAKFMVNENGILFGSANFTESGLITGFNDILVMSKYQQNLKNFFESLWFEKETVLPFPFIVTSANNMENYILTEISKAKKRILLAVYAFTNPKIYTLLKYKESSGLDVKIVTDKWFKNSPLEKFPNGNVKIISNPMLHHKFIIIDDKIIVGSANYTISGLTRNLEIIYKTNNYLNEYLKIFQFLWRYNNGNDSIEN</sequence>
<keyword evidence="6" id="KW-0443">Lipid metabolism</keyword>
<dbReference type="PANTHER" id="PTHR43856:SF1">
    <property type="entry name" value="MITOCHONDRIAL CARDIOLIPIN HYDROLASE"/>
    <property type="match status" value="1"/>
</dbReference>
<evidence type="ECO:0000256" key="5">
    <source>
        <dbReference type="ARBA" id="ARBA00022963"/>
    </source>
</evidence>
<dbReference type="Proteomes" id="UP000671862">
    <property type="component" value="Chromosome"/>
</dbReference>
<reference evidence="8 9" key="1">
    <citation type="submission" date="2021-03" db="EMBL/GenBank/DDBJ databases">
        <title>Thermosipho ferrireducens sp.nov., an anaerobic thermophilic iron-reducing bacterium isolated from a deep-sea hydrothermal sulfide deposits.</title>
        <authorList>
            <person name="Zeng X."/>
            <person name="Chen Y."/>
            <person name="Shao Z."/>
        </authorList>
    </citation>
    <scope>NUCLEOTIDE SEQUENCE [LARGE SCALE GENOMIC DNA]</scope>
    <source>
        <strain evidence="8 9">JL129W03</strain>
    </source>
</reference>
<comment type="similarity">
    <text evidence="2">Belongs to the phospholipase D family.</text>
</comment>
<keyword evidence="5" id="KW-0442">Lipid degradation</keyword>
<evidence type="ECO:0000256" key="1">
    <source>
        <dbReference type="ARBA" id="ARBA00000798"/>
    </source>
</evidence>
<dbReference type="RefSeq" id="WP_207565829.1">
    <property type="nucleotide sequence ID" value="NZ_CP071446.1"/>
</dbReference>
<gene>
    <name evidence="8" type="ORF">JYK00_04955</name>
</gene>
<evidence type="ECO:0000256" key="2">
    <source>
        <dbReference type="ARBA" id="ARBA00008664"/>
    </source>
</evidence>
<dbReference type="EMBL" id="CP071446">
    <property type="protein sequence ID" value="QTA37106.1"/>
    <property type="molecule type" value="Genomic_DNA"/>
</dbReference>
<comment type="catalytic activity">
    <reaction evidence="1">
        <text>a 1,2-diacyl-sn-glycero-3-phosphocholine + H2O = a 1,2-diacyl-sn-glycero-3-phosphate + choline + H(+)</text>
        <dbReference type="Rhea" id="RHEA:14445"/>
        <dbReference type="ChEBI" id="CHEBI:15354"/>
        <dbReference type="ChEBI" id="CHEBI:15377"/>
        <dbReference type="ChEBI" id="CHEBI:15378"/>
        <dbReference type="ChEBI" id="CHEBI:57643"/>
        <dbReference type="ChEBI" id="CHEBI:58608"/>
        <dbReference type="EC" id="3.1.4.4"/>
    </reaction>
</comment>
<feature type="domain" description="PLD phosphodiesterase" evidence="7">
    <location>
        <begin position="227"/>
        <end position="253"/>
    </location>
</feature>
<dbReference type="InterPro" id="IPR025202">
    <property type="entry name" value="PLD-like_dom"/>
</dbReference>
<keyword evidence="4" id="KW-0378">Hydrolase</keyword>
<dbReference type="InterPro" id="IPR001736">
    <property type="entry name" value="PLipase_D/transphosphatidylase"/>
</dbReference>
<evidence type="ECO:0000256" key="4">
    <source>
        <dbReference type="ARBA" id="ARBA00022801"/>
    </source>
</evidence>
<evidence type="ECO:0000313" key="8">
    <source>
        <dbReference type="EMBL" id="QTA37106.1"/>
    </source>
</evidence>
<evidence type="ECO:0000259" key="7">
    <source>
        <dbReference type="PROSITE" id="PS50035"/>
    </source>
</evidence>
<proteinExistence type="inferred from homology"/>
<dbReference type="EC" id="3.1.4.4" evidence="3"/>
<evidence type="ECO:0000256" key="3">
    <source>
        <dbReference type="ARBA" id="ARBA00012027"/>
    </source>
</evidence>
<dbReference type="SMART" id="SM00155">
    <property type="entry name" value="PLDc"/>
    <property type="match status" value="2"/>
</dbReference>
<protein>
    <recommendedName>
        <fullName evidence="3">phospholipase D</fullName>
        <ecNumber evidence="3">3.1.4.4</ecNumber>
    </recommendedName>
</protein>
<evidence type="ECO:0000256" key="6">
    <source>
        <dbReference type="ARBA" id="ARBA00023098"/>
    </source>
</evidence>
<accession>A0ABX7S3Y6</accession>
<evidence type="ECO:0000313" key="9">
    <source>
        <dbReference type="Proteomes" id="UP000671862"/>
    </source>
</evidence>